<reference evidence="2 3" key="1">
    <citation type="submission" date="2019-01" db="EMBL/GenBank/DDBJ databases">
        <title>Draft genome sequence of Dictyobacter sp. Uno17.</title>
        <authorList>
            <person name="Wang C.M."/>
            <person name="Zheng Y."/>
            <person name="Sakai Y."/>
            <person name="Abe K."/>
            <person name="Yokota A."/>
            <person name="Yabe S."/>
        </authorList>
    </citation>
    <scope>NUCLEOTIDE SEQUENCE [LARGE SCALE GENOMIC DNA]</scope>
    <source>
        <strain evidence="2 3">Uno17</strain>
    </source>
</reference>
<feature type="region of interest" description="Disordered" evidence="1">
    <location>
        <begin position="1"/>
        <end position="56"/>
    </location>
</feature>
<dbReference type="EMBL" id="BIXY01000109">
    <property type="protein sequence ID" value="GCF11402.1"/>
    <property type="molecule type" value="Genomic_DNA"/>
</dbReference>
<name>A0A5A5TJ86_9CHLR</name>
<protein>
    <submittedName>
        <fullName evidence="2">Uncharacterized protein</fullName>
    </submittedName>
</protein>
<evidence type="ECO:0000313" key="3">
    <source>
        <dbReference type="Proteomes" id="UP000322530"/>
    </source>
</evidence>
<keyword evidence="3" id="KW-1185">Reference proteome</keyword>
<feature type="compositionally biased region" description="Basic and acidic residues" evidence="1">
    <location>
        <begin position="38"/>
        <end position="56"/>
    </location>
</feature>
<gene>
    <name evidence="2" type="ORF">KDI_49660</name>
</gene>
<dbReference type="AlphaFoldDB" id="A0A5A5TJ86"/>
<sequence>MLGNGPEFAGRWYGGQGAMTSKSVVKESSAKGATGSRSGREGRGVEGERVGPRTFW</sequence>
<dbReference type="Proteomes" id="UP000322530">
    <property type="component" value="Unassembled WGS sequence"/>
</dbReference>
<accession>A0A5A5TJ86</accession>
<comment type="caution">
    <text evidence="2">The sequence shown here is derived from an EMBL/GenBank/DDBJ whole genome shotgun (WGS) entry which is preliminary data.</text>
</comment>
<organism evidence="2 3">
    <name type="scientific">Dictyobacter arantiisoli</name>
    <dbReference type="NCBI Taxonomy" id="2014874"/>
    <lineage>
        <taxon>Bacteria</taxon>
        <taxon>Bacillati</taxon>
        <taxon>Chloroflexota</taxon>
        <taxon>Ktedonobacteria</taxon>
        <taxon>Ktedonobacterales</taxon>
        <taxon>Dictyobacteraceae</taxon>
        <taxon>Dictyobacter</taxon>
    </lineage>
</organism>
<proteinExistence type="predicted"/>
<evidence type="ECO:0000313" key="2">
    <source>
        <dbReference type="EMBL" id="GCF11402.1"/>
    </source>
</evidence>
<evidence type="ECO:0000256" key="1">
    <source>
        <dbReference type="SAM" id="MobiDB-lite"/>
    </source>
</evidence>